<organism evidence="12 13">
    <name type="scientific">Acinetobacter larvae</name>
    <dbReference type="NCBI Taxonomy" id="1789224"/>
    <lineage>
        <taxon>Bacteria</taxon>
        <taxon>Pseudomonadati</taxon>
        <taxon>Pseudomonadota</taxon>
        <taxon>Gammaproteobacteria</taxon>
        <taxon>Moraxellales</taxon>
        <taxon>Moraxellaceae</taxon>
        <taxon>Acinetobacter</taxon>
    </lineage>
</organism>
<keyword evidence="5 9" id="KW-0798">TonB box</keyword>
<evidence type="ECO:0000256" key="2">
    <source>
        <dbReference type="ARBA" id="ARBA00022448"/>
    </source>
</evidence>
<keyword evidence="13" id="KW-1185">Reference proteome</keyword>
<dbReference type="PANTHER" id="PTHR47234:SF2">
    <property type="entry name" value="TONB-DEPENDENT RECEPTOR"/>
    <property type="match status" value="1"/>
</dbReference>
<evidence type="ECO:0000256" key="4">
    <source>
        <dbReference type="ARBA" id="ARBA00022692"/>
    </source>
</evidence>
<dbReference type="STRING" id="1789224.BFG52_03960"/>
<keyword evidence="2 8" id="KW-0813">Transport</keyword>
<keyword evidence="3 8" id="KW-1134">Transmembrane beta strand</keyword>
<sequence length="924" mass="101466">MFIMLSSAAFAEDAPQLPTIQLEADKALVAYKSGNMDIPRSEDDAQPYTVIDRTKIENAGVTTVSELLTKVLSMSAPSGSGYFTGSSSQINLRGLGTNQTLILINGRRSAGVGSRGSSEATNQPNLDNIPMAAIERIEILPTSAAAIYGSGAVGGVINVILRRDYVGSEIDVRYGNTVKDQQAVKSANIVTGFALEGGRTNVMLSASKRDQDALSNSNTKWQAMGRDLISKNNSSALGNPPAGSLVNIKSVDGSALTPGLGATAHIPKGWDGNLANLQQGYNTDISDQMSAVSSSIPLIDKTNNESFGLSINRDFSDRLNLFLEANYAKEEGKALTSPHGYGTATIYGHIREKNADGKWVNTNQLNPNNPFGKDVLVNYPVRWQDINNQLSTFKTTNKRVATGFTFDVTPEWLISGDYSWSETDIRIQYPRRGSKNPNAVAWENDLNAGLIDLIKDSTSNSTDVINRYWNYPITHTKQTLHDFSLRGTGPVATWYAGKINLATGVEHRRSEGNGFGDYSHVDNPNVLGTETKSNTTSLYGELNIPFISPEMGWRFAHLFDVQLATRYERFDVQSSIPQYAGTINPETGYNDIYKGMQNTGKSTFDATTPTIGFRFAPNEQIMLRASYSEGFITPTTSQLAIPSQGAATSTTLTDPKTGKNITEYTAITGGDPNITPEKSKSYNAGIIVTPDVIPNLRVSVDYFKIKKTNNIASIDAQYVLDHQDQFPGRVSIDKDGKYTINTTNFNALGLTTSGVDTNINYWFDSFLGQTTLNLGYTYTDEYRQQQNLKTPEKDFVGTVGAGVSSAPLKHRANASVFLQATDVWGFGWSSQFYDAYKLMNANAILNQTGEKNTELKIGRQIYHDVFARAKFKIPQVKAMDSAEITFGIHNLFNDYTLDMSNSDYLSEYSDPLGRQYYLNFKFRF</sequence>
<comment type="similarity">
    <text evidence="8 9">Belongs to the TonB-dependent receptor family.</text>
</comment>
<gene>
    <name evidence="12" type="ORF">BFG52_03960</name>
</gene>
<proteinExistence type="inferred from homology"/>
<dbReference type="InterPro" id="IPR037066">
    <property type="entry name" value="Plug_dom_sf"/>
</dbReference>
<dbReference type="InterPro" id="IPR000531">
    <property type="entry name" value="Beta-barrel_TonB"/>
</dbReference>
<dbReference type="PANTHER" id="PTHR47234">
    <property type="match status" value="1"/>
</dbReference>
<evidence type="ECO:0000256" key="5">
    <source>
        <dbReference type="ARBA" id="ARBA00023077"/>
    </source>
</evidence>
<dbReference type="Gene3D" id="2.40.170.20">
    <property type="entry name" value="TonB-dependent receptor, beta-barrel domain"/>
    <property type="match status" value="1"/>
</dbReference>
<evidence type="ECO:0000256" key="6">
    <source>
        <dbReference type="ARBA" id="ARBA00023136"/>
    </source>
</evidence>
<evidence type="ECO:0000256" key="9">
    <source>
        <dbReference type="RuleBase" id="RU003357"/>
    </source>
</evidence>
<keyword evidence="6 8" id="KW-0472">Membrane</keyword>
<dbReference type="KEGG" id="ala:BFG52_03960"/>
<accession>A0A1B2M3X7</accession>
<evidence type="ECO:0000256" key="7">
    <source>
        <dbReference type="ARBA" id="ARBA00023237"/>
    </source>
</evidence>
<dbReference type="EMBL" id="CP016895">
    <property type="protein sequence ID" value="AOA59862.1"/>
    <property type="molecule type" value="Genomic_DNA"/>
</dbReference>
<evidence type="ECO:0000259" key="10">
    <source>
        <dbReference type="Pfam" id="PF00593"/>
    </source>
</evidence>
<evidence type="ECO:0000256" key="3">
    <source>
        <dbReference type="ARBA" id="ARBA00022452"/>
    </source>
</evidence>
<name>A0A1B2M3X7_9GAMM</name>
<evidence type="ECO:0000313" key="13">
    <source>
        <dbReference type="Proteomes" id="UP000093391"/>
    </source>
</evidence>
<keyword evidence="7 8" id="KW-0998">Cell outer membrane</keyword>
<evidence type="ECO:0000313" key="12">
    <source>
        <dbReference type="EMBL" id="AOA59862.1"/>
    </source>
</evidence>
<keyword evidence="12" id="KW-0675">Receptor</keyword>
<protein>
    <submittedName>
        <fullName evidence="12">TonB-dependent receptor</fullName>
    </submittedName>
</protein>
<evidence type="ECO:0000256" key="1">
    <source>
        <dbReference type="ARBA" id="ARBA00004571"/>
    </source>
</evidence>
<dbReference type="Pfam" id="PF00593">
    <property type="entry name" value="TonB_dep_Rec_b-barrel"/>
    <property type="match status" value="1"/>
</dbReference>
<dbReference type="InterPro" id="IPR036942">
    <property type="entry name" value="Beta-barrel_TonB_sf"/>
</dbReference>
<dbReference type="PROSITE" id="PS52016">
    <property type="entry name" value="TONB_DEPENDENT_REC_3"/>
    <property type="match status" value="1"/>
</dbReference>
<feature type="domain" description="TonB-dependent receptor plug" evidence="11">
    <location>
        <begin position="43"/>
        <end position="156"/>
    </location>
</feature>
<dbReference type="GO" id="GO:0009279">
    <property type="term" value="C:cell outer membrane"/>
    <property type="evidence" value="ECO:0007669"/>
    <property type="project" value="UniProtKB-SubCell"/>
</dbReference>
<dbReference type="InterPro" id="IPR012910">
    <property type="entry name" value="Plug_dom"/>
</dbReference>
<dbReference type="Proteomes" id="UP000093391">
    <property type="component" value="Chromosome"/>
</dbReference>
<dbReference type="InterPro" id="IPR039426">
    <property type="entry name" value="TonB-dep_rcpt-like"/>
</dbReference>
<dbReference type="Gene3D" id="2.170.130.10">
    <property type="entry name" value="TonB-dependent receptor, plug domain"/>
    <property type="match status" value="1"/>
</dbReference>
<dbReference type="SUPFAM" id="SSF56935">
    <property type="entry name" value="Porins"/>
    <property type="match status" value="1"/>
</dbReference>
<dbReference type="Pfam" id="PF07715">
    <property type="entry name" value="Plug"/>
    <property type="match status" value="1"/>
</dbReference>
<evidence type="ECO:0000256" key="8">
    <source>
        <dbReference type="PROSITE-ProRule" id="PRU01360"/>
    </source>
</evidence>
<reference evidence="12 13" key="1">
    <citation type="submission" date="2016-08" db="EMBL/GenBank/DDBJ databases">
        <authorList>
            <person name="Seilhamer J.J."/>
        </authorList>
    </citation>
    <scope>NUCLEOTIDE SEQUENCE [LARGE SCALE GENOMIC DNA]</scope>
    <source>
        <strain evidence="12 13">BRTC-1</strain>
    </source>
</reference>
<evidence type="ECO:0000259" key="11">
    <source>
        <dbReference type="Pfam" id="PF07715"/>
    </source>
</evidence>
<feature type="domain" description="TonB-dependent receptor-like beta-barrel" evidence="10">
    <location>
        <begin position="363"/>
        <end position="891"/>
    </location>
</feature>
<dbReference type="AlphaFoldDB" id="A0A1B2M3X7"/>
<comment type="subcellular location">
    <subcellularLocation>
        <location evidence="1 8">Cell outer membrane</location>
        <topology evidence="1 8">Multi-pass membrane protein</topology>
    </subcellularLocation>
</comment>
<keyword evidence="4 8" id="KW-0812">Transmembrane</keyword>